<feature type="compositionally biased region" description="Acidic residues" evidence="10">
    <location>
        <begin position="909"/>
        <end position="924"/>
    </location>
</feature>
<dbReference type="Gene3D" id="1.20.920.10">
    <property type="entry name" value="Bromodomain-like"/>
    <property type="match status" value="1"/>
</dbReference>
<sequence length="1190" mass="133654">MARGGQVGEAAPPLLPTVSFQKIENDVSTQPSGVHDHQAKTFGYNDGSEFNRPDQYIRHIEPLEADLERQVEYDMDEQDQEWLDAVNAERKKEQIDKVSYEVFEVVMDRLDKEWFNLTKRVPKNDLALPSEDSTCAVCDDPEGENSNAIVFCDGCNLAVHQDCYGVPYIPEGQWLCRKCTVSPENPVSCILCPNEGGAFKQTTQGKWIHLLCAIWVPETRVSNDAFMEPIIGVNTIPKSRWKLRCSLCDSRHGACIQCARPQCFLAFHVSCARQDKLLLPMKSTQGSESATLSAYCEKHLPREQAQLREEALKEEEEQEAADYSNAKLAKSARAYAKTYKPGPPLVPASILERIQIYVNRVNIRKKPEFLAMMCRYWSLKREARRGAPLLKRLHLEPWTASTNTNMDGEEEKQMKLEQLQHLRTDLEALRNLTELTRRRETRKLKQAELINEVIAQALFPHMPRLRAAFTKIVALDRSEYFKMPVKQSEVPDYFDVITTPMSWSIIEEKLETFKYWDLQVFKDDVDLVLNNALQYNKPGTPYHKTALRIQAASVPILTELSNLCSSPNLRSPNEDNAETAAWVPTAIGDLEPPLEVLDLLLSSDAIQVETDLLLSADPITSLFNFELAQQKPNLEAIAEAERKEERKLQAKAKREQAKADKLAKQEAARERQLAREQEKEAAAAQIASALDPDESTHEAALALASLSAPVGIRVTRGALAQVTAQVDPEPPVPIPIPDSISAPPTTRRRRKASPQEHIPTDFDPDVMDSFVKFGWSPRRTRQSTQSIGPPPRKKARQDSGPSSLSPVRARDSVGQQTSAGDKPAPARRGGRKRSAVIPPPKVIRTDTGEVIIEELDTPEIRREKSARRKLEIQMKRDAEAVALAKAAEAEPPTTEQSGALHDAINGDDLTPDEDEEDADVAADVEDNKSSDLSDIETEAEPEPQQMAPPNQVNQPIPETEPDGTAEFAQGITLRIESEAVPMEEDDPISGELTPSPQEDVEMVDVEEPKAAPSQNKRKRGRQIGDETWPAQFKDLGRITLREGASVEPGTLVWVKIATYPWWPAVVFHDNDPMVPPKVLKEARRKRETSTRRGFLHVVRFWDKESNSNWQSASVDQMRMLCESKGYRRVALPFSSTADHQTELDEELCRPNSQLQKYKGRNRSDEIQAAYNLALGEMESGDEKSQFLTPI</sequence>
<dbReference type="Gene3D" id="3.30.40.10">
    <property type="entry name" value="Zinc/RING finger domain, C3HC4 (zinc finger)"/>
    <property type="match status" value="2"/>
</dbReference>
<feature type="region of interest" description="Disordered" evidence="10">
    <location>
        <begin position="647"/>
        <end position="691"/>
    </location>
</feature>
<keyword evidence="4 9" id="KW-0863">Zinc-finger</keyword>
<dbReference type="EMBL" id="JACAZF010000003">
    <property type="protein sequence ID" value="KAF7309481.1"/>
    <property type="molecule type" value="Genomic_DNA"/>
</dbReference>
<dbReference type="GeneID" id="59342562"/>
<keyword evidence="6 8" id="KW-0103">Bromodomain</keyword>
<dbReference type="PANTHER" id="PTHR13793">
    <property type="entry name" value="PHD FINGER PROTEINS"/>
    <property type="match status" value="1"/>
</dbReference>
<dbReference type="InterPro" id="IPR034732">
    <property type="entry name" value="EPHD"/>
</dbReference>
<feature type="domain" description="Bromo" evidence="11">
    <location>
        <begin position="473"/>
        <end position="543"/>
    </location>
</feature>
<protein>
    <submittedName>
        <fullName evidence="15">Bromodomain containing protein</fullName>
    </submittedName>
</protein>
<evidence type="ECO:0000313" key="15">
    <source>
        <dbReference type="EMBL" id="KAF7309481.1"/>
    </source>
</evidence>
<evidence type="ECO:0000256" key="6">
    <source>
        <dbReference type="ARBA" id="ARBA00023117"/>
    </source>
</evidence>
<dbReference type="CDD" id="cd15492">
    <property type="entry name" value="PHD_BRPF_JADE_like"/>
    <property type="match status" value="1"/>
</dbReference>
<feature type="domain" description="PHD-type" evidence="12">
    <location>
        <begin position="132"/>
        <end position="182"/>
    </location>
</feature>
<keyword evidence="5" id="KW-0862">Zinc</keyword>
<dbReference type="Proteomes" id="UP000636479">
    <property type="component" value="Unassembled WGS sequence"/>
</dbReference>
<dbReference type="PROSITE" id="PS50812">
    <property type="entry name" value="PWWP"/>
    <property type="match status" value="1"/>
</dbReference>
<dbReference type="Pfam" id="PF00855">
    <property type="entry name" value="PWWP"/>
    <property type="match status" value="1"/>
</dbReference>
<dbReference type="Pfam" id="PF13831">
    <property type="entry name" value="PHD_2"/>
    <property type="match status" value="1"/>
</dbReference>
<evidence type="ECO:0000256" key="2">
    <source>
        <dbReference type="ARBA" id="ARBA00022723"/>
    </source>
</evidence>
<dbReference type="CDD" id="cd04369">
    <property type="entry name" value="Bromodomain"/>
    <property type="match status" value="1"/>
</dbReference>
<dbReference type="Gene3D" id="2.30.30.140">
    <property type="match status" value="1"/>
</dbReference>
<dbReference type="FunFam" id="3.30.40.10:FF:000007">
    <property type="entry name" value="Bromodomain containing 1, isoform CRA_b"/>
    <property type="match status" value="1"/>
</dbReference>
<dbReference type="InterPro" id="IPR000313">
    <property type="entry name" value="PWWP_dom"/>
</dbReference>
<evidence type="ECO:0000256" key="9">
    <source>
        <dbReference type="PROSITE-ProRule" id="PRU00146"/>
    </source>
</evidence>
<dbReference type="SUPFAM" id="SSF57903">
    <property type="entry name" value="FYVE/PHD zinc finger"/>
    <property type="match status" value="1"/>
</dbReference>
<organism evidence="15 16">
    <name type="scientific">Mycena indigotica</name>
    <dbReference type="NCBI Taxonomy" id="2126181"/>
    <lineage>
        <taxon>Eukaryota</taxon>
        <taxon>Fungi</taxon>
        <taxon>Dikarya</taxon>
        <taxon>Basidiomycota</taxon>
        <taxon>Agaricomycotina</taxon>
        <taxon>Agaricomycetes</taxon>
        <taxon>Agaricomycetidae</taxon>
        <taxon>Agaricales</taxon>
        <taxon>Marasmiineae</taxon>
        <taxon>Mycenaceae</taxon>
        <taxon>Mycena</taxon>
    </lineage>
</organism>
<dbReference type="AlphaFoldDB" id="A0A8H6WAT2"/>
<dbReference type="InterPro" id="IPR050701">
    <property type="entry name" value="Histone_Mod_Regulator"/>
</dbReference>
<dbReference type="PANTHER" id="PTHR13793:SF107">
    <property type="entry name" value="BROMODOMAIN-CONTAINING PROTEIN HOMOLOG"/>
    <property type="match status" value="1"/>
</dbReference>
<dbReference type="GO" id="GO:0006325">
    <property type="term" value="P:chromatin organization"/>
    <property type="evidence" value="ECO:0007669"/>
    <property type="project" value="UniProtKB-ARBA"/>
</dbReference>
<gene>
    <name evidence="15" type="ORF">MIND_00318900</name>
</gene>
<dbReference type="FunFam" id="3.30.40.10:FF:000008">
    <property type="entry name" value="Bromodomain containing 1, isoform CRA_a"/>
    <property type="match status" value="1"/>
</dbReference>
<dbReference type="InterPro" id="IPR001965">
    <property type="entry name" value="Znf_PHD"/>
</dbReference>
<feature type="compositionally biased region" description="Basic and acidic residues" evidence="10">
    <location>
        <begin position="647"/>
        <end position="681"/>
    </location>
</feature>
<feature type="domain" description="PWWP" evidence="13">
    <location>
        <begin position="1048"/>
        <end position="1109"/>
    </location>
</feature>
<dbReference type="InterPro" id="IPR019786">
    <property type="entry name" value="Zinc_finger_PHD-type_CS"/>
</dbReference>
<dbReference type="GO" id="GO:0006357">
    <property type="term" value="P:regulation of transcription by RNA polymerase II"/>
    <property type="evidence" value="ECO:0007669"/>
    <property type="project" value="TreeGrafter"/>
</dbReference>
<dbReference type="PROSITE" id="PS50016">
    <property type="entry name" value="ZF_PHD_2"/>
    <property type="match status" value="1"/>
</dbReference>
<keyword evidence="2" id="KW-0479">Metal-binding</keyword>
<accession>A0A8H6WAT2</accession>
<feature type="domain" description="PHD-type" evidence="14">
    <location>
        <begin position="186"/>
        <end position="300"/>
    </location>
</feature>
<dbReference type="OrthoDB" id="20839at2759"/>
<keyword evidence="3" id="KW-0677">Repeat</keyword>
<dbReference type="RefSeq" id="XP_037222931.1">
    <property type="nucleotide sequence ID" value="XM_037360046.1"/>
</dbReference>
<evidence type="ECO:0000256" key="10">
    <source>
        <dbReference type="SAM" id="MobiDB-lite"/>
    </source>
</evidence>
<dbReference type="GO" id="GO:0005634">
    <property type="term" value="C:nucleus"/>
    <property type="evidence" value="ECO:0007669"/>
    <property type="project" value="UniProtKB-SubCell"/>
</dbReference>
<keyword evidence="16" id="KW-1185">Reference proteome</keyword>
<evidence type="ECO:0000256" key="1">
    <source>
        <dbReference type="ARBA" id="ARBA00004123"/>
    </source>
</evidence>
<evidence type="ECO:0000259" key="14">
    <source>
        <dbReference type="PROSITE" id="PS51805"/>
    </source>
</evidence>
<dbReference type="GO" id="GO:0008270">
    <property type="term" value="F:zinc ion binding"/>
    <property type="evidence" value="ECO:0007669"/>
    <property type="project" value="UniProtKB-KW"/>
</dbReference>
<evidence type="ECO:0000259" key="13">
    <source>
        <dbReference type="PROSITE" id="PS50812"/>
    </source>
</evidence>
<evidence type="ECO:0000259" key="11">
    <source>
        <dbReference type="PROSITE" id="PS50014"/>
    </source>
</evidence>
<dbReference type="SMART" id="SM00297">
    <property type="entry name" value="BROMO"/>
    <property type="match status" value="1"/>
</dbReference>
<name>A0A8H6WAT2_9AGAR</name>
<dbReference type="InterPro" id="IPR011011">
    <property type="entry name" value="Znf_FYVE_PHD"/>
</dbReference>
<dbReference type="InterPro" id="IPR013083">
    <property type="entry name" value="Znf_RING/FYVE/PHD"/>
</dbReference>
<comment type="subcellular location">
    <subcellularLocation>
        <location evidence="1">Nucleus</location>
    </subcellularLocation>
</comment>
<dbReference type="Pfam" id="PF00439">
    <property type="entry name" value="Bromodomain"/>
    <property type="match status" value="1"/>
</dbReference>
<dbReference type="SUPFAM" id="SSF47370">
    <property type="entry name" value="Bromodomain"/>
    <property type="match status" value="1"/>
</dbReference>
<dbReference type="PRINTS" id="PR00503">
    <property type="entry name" value="BROMODOMAIN"/>
</dbReference>
<evidence type="ECO:0000256" key="8">
    <source>
        <dbReference type="PROSITE-ProRule" id="PRU00035"/>
    </source>
</evidence>
<keyword evidence="7" id="KW-0539">Nucleus</keyword>
<dbReference type="SMART" id="SM00249">
    <property type="entry name" value="PHD"/>
    <property type="match status" value="2"/>
</dbReference>
<evidence type="ECO:0000256" key="5">
    <source>
        <dbReference type="ARBA" id="ARBA00022833"/>
    </source>
</evidence>
<dbReference type="InterPro" id="IPR019787">
    <property type="entry name" value="Znf_PHD-finger"/>
</dbReference>
<evidence type="ECO:0000256" key="7">
    <source>
        <dbReference type="ARBA" id="ARBA00023242"/>
    </source>
</evidence>
<feature type="region of interest" description="Disordered" evidence="10">
    <location>
        <begin position="727"/>
        <end position="849"/>
    </location>
</feature>
<feature type="region of interest" description="Disordered" evidence="10">
    <location>
        <begin position="884"/>
        <end position="962"/>
    </location>
</feature>
<dbReference type="InterPro" id="IPR036427">
    <property type="entry name" value="Bromodomain-like_sf"/>
</dbReference>
<comment type="caution">
    <text evidence="15">The sequence shown here is derived from an EMBL/GenBank/DDBJ whole genome shotgun (WGS) entry which is preliminary data.</text>
</comment>
<dbReference type="PROSITE" id="PS51805">
    <property type="entry name" value="EPHD"/>
    <property type="match status" value="1"/>
</dbReference>
<dbReference type="InterPro" id="IPR019542">
    <property type="entry name" value="Enhancer_polycomb-like_N"/>
</dbReference>
<proteinExistence type="predicted"/>
<dbReference type="Pfam" id="PF13832">
    <property type="entry name" value="zf-HC5HC2H_2"/>
    <property type="match status" value="1"/>
</dbReference>
<dbReference type="PROSITE" id="PS01359">
    <property type="entry name" value="ZF_PHD_1"/>
    <property type="match status" value="1"/>
</dbReference>
<dbReference type="PROSITE" id="PS50014">
    <property type="entry name" value="BROMODOMAIN_2"/>
    <property type="match status" value="1"/>
</dbReference>
<evidence type="ECO:0000313" key="16">
    <source>
        <dbReference type="Proteomes" id="UP000636479"/>
    </source>
</evidence>
<dbReference type="InterPro" id="IPR001487">
    <property type="entry name" value="Bromodomain"/>
</dbReference>
<dbReference type="SUPFAM" id="SSF63748">
    <property type="entry name" value="Tudor/PWWP/MBT"/>
    <property type="match status" value="1"/>
</dbReference>
<evidence type="ECO:0000256" key="4">
    <source>
        <dbReference type="ARBA" id="ARBA00022771"/>
    </source>
</evidence>
<dbReference type="Pfam" id="PF10513">
    <property type="entry name" value="EPL1"/>
    <property type="match status" value="1"/>
</dbReference>
<reference evidence="15" key="1">
    <citation type="submission" date="2020-05" db="EMBL/GenBank/DDBJ databases">
        <title>Mycena genomes resolve the evolution of fungal bioluminescence.</title>
        <authorList>
            <person name="Tsai I.J."/>
        </authorList>
    </citation>
    <scope>NUCLEOTIDE SEQUENCE</scope>
    <source>
        <strain evidence="15">171206Taipei</strain>
    </source>
</reference>
<evidence type="ECO:0000259" key="12">
    <source>
        <dbReference type="PROSITE" id="PS50016"/>
    </source>
</evidence>
<evidence type="ECO:0000256" key="3">
    <source>
        <dbReference type="ARBA" id="ARBA00022737"/>
    </source>
</evidence>